<dbReference type="AlphaFoldDB" id="A0AAJ1W118"/>
<keyword evidence="1" id="KW-1133">Transmembrane helix</keyword>
<accession>A0AAJ1W118</accession>
<dbReference type="Proteomes" id="UP001229081">
    <property type="component" value="Unassembled WGS sequence"/>
</dbReference>
<reference evidence="2" key="1">
    <citation type="submission" date="2023-06" db="EMBL/GenBank/DDBJ databases">
        <title>Identification of two novel mycobacterium reveal diversities and complexities of Mycobacterium gordonae clade.</title>
        <authorList>
            <person name="Matsumoto Y."/>
            <person name="Nakamura S."/>
            <person name="Motooka D."/>
            <person name="Fukushima K."/>
        </authorList>
    </citation>
    <scope>NUCLEOTIDE SEQUENCE</scope>
    <source>
        <strain evidence="2">TY812</strain>
    </source>
</reference>
<sequence length="46" mass="4713">MNFSVVIMVLAAIAGAVGFEVLVGLTMNVMLKRDQSDSDAAGLLGS</sequence>
<proteinExistence type="predicted"/>
<keyword evidence="1" id="KW-0812">Transmembrane</keyword>
<evidence type="ECO:0000313" key="3">
    <source>
        <dbReference type="Proteomes" id="UP001229081"/>
    </source>
</evidence>
<protein>
    <submittedName>
        <fullName evidence="2">Uncharacterized protein</fullName>
    </submittedName>
</protein>
<name>A0AAJ1W118_9MYCO</name>
<evidence type="ECO:0000256" key="1">
    <source>
        <dbReference type="SAM" id="Phobius"/>
    </source>
</evidence>
<dbReference type="EMBL" id="JAUFSA010000001">
    <property type="protein sequence ID" value="MDP7734103.1"/>
    <property type="molecule type" value="Genomic_DNA"/>
</dbReference>
<dbReference type="RefSeq" id="WP_156296533.1">
    <property type="nucleotide sequence ID" value="NZ_JAUFSA010000001.1"/>
</dbReference>
<keyword evidence="1" id="KW-0472">Membrane</keyword>
<evidence type="ECO:0000313" key="2">
    <source>
        <dbReference type="EMBL" id="MDP7734103.1"/>
    </source>
</evidence>
<comment type="caution">
    <text evidence="2">The sequence shown here is derived from an EMBL/GenBank/DDBJ whole genome shotgun (WGS) entry which is preliminary data.</text>
</comment>
<feature type="transmembrane region" description="Helical" evidence="1">
    <location>
        <begin position="6"/>
        <end position="25"/>
    </location>
</feature>
<organism evidence="2 3">
    <name type="scientific">Mycobacterium paragordonae</name>
    <dbReference type="NCBI Taxonomy" id="1389713"/>
    <lineage>
        <taxon>Bacteria</taxon>
        <taxon>Bacillati</taxon>
        <taxon>Actinomycetota</taxon>
        <taxon>Actinomycetes</taxon>
        <taxon>Mycobacteriales</taxon>
        <taxon>Mycobacteriaceae</taxon>
        <taxon>Mycobacterium</taxon>
    </lineage>
</organism>
<gene>
    <name evidence="2" type="ORF">QXL92_04990</name>
</gene>